<dbReference type="InParanoid" id="A0A251T7Q0"/>
<evidence type="ECO:0000256" key="3">
    <source>
        <dbReference type="ARBA" id="ARBA00022833"/>
    </source>
</evidence>
<keyword evidence="3" id="KW-0862">Zinc</keyword>
<keyword evidence="2" id="KW-0863">Zinc-finger</keyword>
<dbReference type="Gene3D" id="4.10.1060.10">
    <property type="entry name" value="Zinc finger, RanBP2-type"/>
    <property type="match status" value="2"/>
</dbReference>
<feature type="domain" description="RanBP2-type" evidence="5">
    <location>
        <begin position="20"/>
        <end position="46"/>
    </location>
</feature>
<dbReference type="SMART" id="SM00547">
    <property type="entry name" value="ZnF_RBZ"/>
    <property type="match status" value="2"/>
</dbReference>
<dbReference type="InterPro" id="IPR001876">
    <property type="entry name" value="Znf_RanBP2"/>
</dbReference>
<evidence type="ECO:0000259" key="5">
    <source>
        <dbReference type="SMART" id="SM00547"/>
    </source>
</evidence>
<reference evidence="7" key="2">
    <citation type="submission" date="2017-02" db="EMBL/GenBank/DDBJ databases">
        <title>Sunflower complete genome.</title>
        <authorList>
            <person name="Langlade N."/>
            <person name="Munos S."/>
        </authorList>
    </citation>
    <scope>NUCLEOTIDE SEQUENCE [LARGE SCALE GENOMIC DNA]</scope>
    <source>
        <tissue evidence="7">Leaves</tissue>
    </source>
</reference>
<name>A0A251T7Q0_HELAN</name>
<keyword evidence="1" id="KW-0479">Metal-binding</keyword>
<dbReference type="Proteomes" id="UP000215914">
    <property type="component" value="Chromosome 12"/>
</dbReference>
<sequence length="159" mass="18785">MLFYDLFVIVLKFTDRTRENDWECPKCGNVNFAFRTVCNMRKCSTPKPTYQAAKPAKSSKTDMPEGSWKCDKCNNINYPFRTKCNRQNCGADKPSESQNPPSEEENNKQVRFVKYPIQLFFFCFRMFYCCLLGASMYVNIKIVSYWLLTIHYQLYFSLV</sequence>
<reference evidence="6" key="3">
    <citation type="submission" date="2020-06" db="EMBL/GenBank/DDBJ databases">
        <title>Helianthus annuus Genome sequencing and assembly Release 2.</title>
        <authorList>
            <person name="Gouzy J."/>
            <person name="Langlade N."/>
            <person name="Munos S."/>
        </authorList>
    </citation>
    <scope>NUCLEOTIDE SEQUENCE</scope>
    <source>
        <tissue evidence="6">Leaves</tissue>
    </source>
</reference>
<dbReference type="EMBL" id="CM007901">
    <property type="protein sequence ID" value="OTG05961.1"/>
    <property type="molecule type" value="Genomic_DNA"/>
</dbReference>
<evidence type="ECO:0000313" key="6">
    <source>
        <dbReference type="EMBL" id="KAF5779226.1"/>
    </source>
</evidence>
<evidence type="ECO:0000313" key="7">
    <source>
        <dbReference type="EMBL" id="OTG05961.1"/>
    </source>
</evidence>
<dbReference type="SUPFAM" id="SSF90209">
    <property type="entry name" value="Ran binding protein zinc finger-like"/>
    <property type="match status" value="2"/>
</dbReference>
<dbReference type="GO" id="GO:0008270">
    <property type="term" value="F:zinc ion binding"/>
    <property type="evidence" value="ECO:0007669"/>
    <property type="project" value="UniProtKB-KW"/>
</dbReference>
<feature type="domain" description="RanBP2-type" evidence="5">
    <location>
        <begin position="66"/>
        <end position="92"/>
    </location>
</feature>
<feature type="transmembrane region" description="Helical" evidence="4">
    <location>
        <begin position="119"/>
        <end position="138"/>
    </location>
</feature>
<dbReference type="AlphaFoldDB" id="A0A251T7Q0"/>
<dbReference type="PANTHER" id="PTHR12999:SF24">
    <property type="entry name" value="RANBP2-TYPE DOMAIN-CONTAINING PROTEIN"/>
    <property type="match status" value="1"/>
</dbReference>
<keyword evidence="4" id="KW-0812">Transmembrane</keyword>
<reference evidence="6 8" key="1">
    <citation type="journal article" date="2017" name="Nature">
        <title>The sunflower genome provides insights into oil metabolism, flowering and Asterid evolution.</title>
        <authorList>
            <person name="Badouin H."/>
            <person name="Gouzy J."/>
            <person name="Grassa C.J."/>
            <person name="Murat F."/>
            <person name="Staton S.E."/>
            <person name="Cottret L."/>
            <person name="Lelandais-Briere C."/>
            <person name="Owens G.L."/>
            <person name="Carrere S."/>
            <person name="Mayjonade B."/>
            <person name="Legrand L."/>
            <person name="Gill N."/>
            <person name="Kane N.C."/>
            <person name="Bowers J.E."/>
            <person name="Hubner S."/>
            <person name="Bellec A."/>
            <person name="Berard A."/>
            <person name="Berges H."/>
            <person name="Blanchet N."/>
            <person name="Boniface M.C."/>
            <person name="Brunel D."/>
            <person name="Catrice O."/>
            <person name="Chaidir N."/>
            <person name="Claudel C."/>
            <person name="Donnadieu C."/>
            <person name="Faraut T."/>
            <person name="Fievet G."/>
            <person name="Helmstetter N."/>
            <person name="King M."/>
            <person name="Knapp S.J."/>
            <person name="Lai Z."/>
            <person name="Le Paslier M.C."/>
            <person name="Lippi Y."/>
            <person name="Lorenzon L."/>
            <person name="Mandel J.R."/>
            <person name="Marage G."/>
            <person name="Marchand G."/>
            <person name="Marquand E."/>
            <person name="Bret-Mestries E."/>
            <person name="Morien E."/>
            <person name="Nambeesan S."/>
            <person name="Nguyen T."/>
            <person name="Pegot-Espagnet P."/>
            <person name="Pouilly N."/>
            <person name="Raftis F."/>
            <person name="Sallet E."/>
            <person name="Schiex T."/>
            <person name="Thomas J."/>
            <person name="Vandecasteele C."/>
            <person name="Vares D."/>
            <person name="Vear F."/>
            <person name="Vautrin S."/>
            <person name="Crespi M."/>
            <person name="Mangin B."/>
            <person name="Burke J.M."/>
            <person name="Salse J."/>
            <person name="Munos S."/>
            <person name="Vincourt P."/>
            <person name="Rieseberg L.H."/>
            <person name="Langlade N.B."/>
        </authorList>
    </citation>
    <scope>NUCLEOTIDE SEQUENCE [LARGE SCALE GENOMIC DNA]</scope>
    <source>
        <strain evidence="8">cv. SF193</strain>
        <tissue evidence="6">Leaves</tissue>
    </source>
</reference>
<dbReference type="EMBL" id="MNCJ02000327">
    <property type="protein sequence ID" value="KAF5779226.1"/>
    <property type="molecule type" value="Genomic_DNA"/>
</dbReference>
<organism evidence="7 8">
    <name type="scientific">Helianthus annuus</name>
    <name type="common">Common sunflower</name>
    <dbReference type="NCBI Taxonomy" id="4232"/>
    <lineage>
        <taxon>Eukaryota</taxon>
        <taxon>Viridiplantae</taxon>
        <taxon>Streptophyta</taxon>
        <taxon>Embryophyta</taxon>
        <taxon>Tracheophyta</taxon>
        <taxon>Spermatophyta</taxon>
        <taxon>Magnoliopsida</taxon>
        <taxon>eudicotyledons</taxon>
        <taxon>Gunneridae</taxon>
        <taxon>Pentapetalae</taxon>
        <taxon>asterids</taxon>
        <taxon>campanulids</taxon>
        <taxon>Asterales</taxon>
        <taxon>Asteraceae</taxon>
        <taxon>Asteroideae</taxon>
        <taxon>Heliantheae alliance</taxon>
        <taxon>Heliantheae</taxon>
        <taxon>Helianthus</taxon>
    </lineage>
</organism>
<keyword evidence="8" id="KW-1185">Reference proteome</keyword>
<keyword evidence="4" id="KW-1133">Transmembrane helix</keyword>
<proteinExistence type="predicted"/>
<accession>A0A251T7Q0</accession>
<dbReference type="Pfam" id="PF00641">
    <property type="entry name" value="Zn_ribbon_RanBP"/>
    <property type="match status" value="2"/>
</dbReference>
<dbReference type="STRING" id="4232.A0A251T7Q0"/>
<evidence type="ECO:0000313" key="8">
    <source>
        <dbReference type="Proteomes" id="UP000215914"/>
    </source>
</evidence>
<dbReference type="PANTHER" id="PTHR12999">
    <property type="entry name" value="ZINC FINGER RAN-BINDING DOMAIN-CONTAINING PROTEIN 2 ZRANB2-RELATED"/>
    <property type="match status" value="1"/>
</dbReference>
<dbReference type="InterPro" id="IPR036443">
    <property type="entry name" value="Znf_RanBP2_sf"/>
</dbReference>
<dbReference type="Gramene" id="mRNA:HanXRQr2_Chr12g0556861">
    <property type="protein sequence ID" value="mRNA:HanXRQr2_Chr12g0556861"/>
    <property type="gene ID" value="HanXRQr2_Chr12g0556861"/>
</dbReference>
<keyword evidence="4" id="KW-0472">Membrane</keyword>
<evidence type="ECO:0000256" key="4">
    <source>
        <dbReference type="SAM" id="Phobius"/>
    </source>
</evidence>
<evidence type="ECO:0000256" key="2">
    <source>
        <dbReference type="ARBA" id="ARBA00022771"/>
    </source>
</evidence>
<gene>
    <name evidence="7" type="ORF">HannXRQ_Chr12g0379451</name>
    <name evidence="6" type="ORF">HanXRQr2_Chr12g0556861</name>
</gene>
<protein>
    <submittedName>
        <fullName evidence="6 7">Zinc finger, RanBP2-type</fullName>
    </submittedName>
</protein>
<evidence type="ECO:0000256" key="1">
    <source>
        <dbReference type="ARBA" id="ARBA00022723"/>
    </source>
</evidence>